<accession>A0A6S7HA15</accession>
<reference evidence="1" key="1">
    <citation type="submission" date="2020-04" db="EMBL/GenBank/DDBJ databases">
        <authorList>
            <person name="Alioto T."/>
            <person name="Alioto T."/>
            <person name="Gomez Garrido J."/>
        </authorList>
    </citation>
    <scope>NUCLEOTIDE SEQUENCE</scope>
    <source>
        <strain evidence="1">A484AB</strain>
    </source>
</reference>
<evidence type="ECO:0000313" key="2">
    <source>
        <dbReference type="Proteomes" id="UP001152795"/>
    </source>
</evidence>
<keyword evidence="2" id="KW-1185">Reference proteome</keyword>
<dbReference type="EMBL" id="CACRXK020004174">
    <property type="protein sequence ID" value="CAB4001764.1"/>
    <property type="molecule type" value="Genomic_DNA"/>
</dbReference>
<evidence type="ECO:0000313" key="1">
    <source>
        <dbReference type="EMBL" id="CAB4001764.1"/>
    </source>
</evidence>
<dbReference type="Proteomes" id="UP001152795">
    <property type="component" value="Unassembled WGS sequence"/>
</dbReference>
<name>A0A6S7HA15_PARCT</name>
<gene>
    <name evidence="1" type="ORF">PACLA_8A073924</name>
</gene>
<comment type="caution">
    <text evidence="1">The sequence shown here is derived from an EMBL/GenBank/DDBJ whole genome shotgun (WGS) entry which is preliminary data.</text>
</comment>
<organism evidence="1 2">
    <name type="scientific">Paramuricea clavata</name>
    <name type="common">Red gorgonian</name>
    <name type="synonym">Violescent sea-whip</name>
    <dbReference type="NCBI Taxonomy" id="317549"/>
    <lineage>
        <taxon>Eukaryota</taxon>
        <taxon>Metazoa</taxon>
        <taxon>Cnidaria</taxon>
        <taxon>Anthozoa</taxon>
        <taxon>Octocorallia</taxon>
        <taxon>Malacalcyonacea</taxon>
        <taxon>Plexauridae</taxon>
        <taxon>Paramuricea</taxon>
    </lineage>
</organism>
<dbReference type="AlphaFoldDB" id="A0A6S7HA15"/>
<proteinExistence type="predicted"/>
<protein>
    <submittedName>
        <fullName evidence="1">Uncharacterized protein</fullName>
    </submittedName>
</protein>
<sequence>MKGLVVFVLVLFCLGLVPETEATLLDRQVERQRYLGRRPYCVPKGGYCLTRNDCCLKPSKRFKYKCAHWQLQEKKLLLNLDENHQRPEDERQE</sequence>